<organism evidence="6 7">
    <name type="scientific">Achromobacter insuavis AXX-A</name>
    <dbReference type="NCBI Taxonomy" id="1003200"/>
    <lineage>
        <taxon>Bacteria</taxon>
        <taxon>Pseudomonadati</taxon>
        <taxon>Pseudomonadota</taxon>
        <taxon>Betaproteobacteria</taxon>
        <taxon>Burkholderiales</taxon>
        <taxon>Alcaligenaceae</taxon>
        <taxon>Achromobacter</taxon>
    </lineage>
</organism>
<dbReference type="Proteomes" id="UP000004853">
    <property type="component" value="Unassembled WGS sequence"/>
</dbReference>
<name>F7TB16_9BURK</name>
<dbReference type="GO" id="GO:0003700">
    <property type="term" value="F:DNA-binding transcription factor activity"/>
    <property type="evidence" value="ECO:0007669"/>
    <property type="project" value="InterPro"/>
</dbReference>
<dbReference type="PANTHER" id="PTHR46577">
    <property type="entry name" value="HTH-TYPE TRANSCRIPTIONAL REGULATORY PROTEIN GABR"/>
    <property type="match status" value="1"/>
</dbReference>
<evidence type="ECO:0000313" key="7">
    <source>
        <dbReference type="Proteomes" id="UP000004853"/>
    </source>
</evidence>
<sequence>MRDARLESSLDLPVDPPRAGESKQAWVYRQIRERILRGVLPSGGRLPSTRDLAARWHVARSTVEAAYDQLRGEGYTAGT</sequence>
<evidence type="ECO:0000256" key="3">
    <source>
        <dbReference type="ARBA" id="ARBA00023125"/>
    </source>
</evidence>
<reference evidence="6 7" key="1">
    <citation type="submission" date="2011-06" db="EMBL/GenBank/DDBJ databases">
        <authorList>
            <person name="Bador J."/>
            <person name="Amoureux L."/>
            <person name="Neuwirth C."/>
        </authorList>
    </citation>
    <scope>NUCLEOTIDE SEQUENCE [LARGE SCALE GENOMIC DNA]</scope>
    <source>
        <strain evidence="6 7">AXX-A</strain>
    </source>
</reference>
<keyword evidence="1" id="KW-0663">Pyridoxal phosphate</keyword>
<keyword evidence="3" id="KW-0238">DNA-binding</keyword>
<keyword evidence="4" id="KW-0804">Transcription</keyword>
<dbReference type="PANTHER" id="PTHR46577:SF1">
    <property type="entry name" value="HTH-TYPE TRANSCRIPTIONAL REGULATORY PROTEIN GABR"/>
    <property type="match status" value="1"/>
</dbReference>
<evidence type="ECO:0000313" key="6">
    <source>
        <dbReference type="EMBL" id="EGP42457.1"/>
    </source>
</evidence>
<dbReference type="AlphaFoldDB" id="F7TB16"/>
<dbReference type="CDD" id="cd07377">
    <property type="entry name" value="WHTH_GntR"/>
    <property type="match status" value="1"/>
</dbReference>
<evidence type="ECO:0000256" key="4">
    <source>
        <dbReference type="ARBA" id="ARBA00023163"/>
    </source>
</evidence>
<dbReference type="Pfam" id="PF00392">
    <property type="entry name" value="GntR"/>
    <property type="match status" value="1"/>
</dbReference>
<dbReference type="EMBL" id="AFRQ01000150">
    <property type="protein sequence ID" value="EGP42457.1"/>
    <property type="molecule type" value="Genomic_DNA"/>
</dbReference>
<comment type="caution">
    <text evidence="6">The sequence shown here is derived from an EMBL/GenBank/DDBJ whole genome shotgun (WGS) entry which is preliminary data.</text>
</comment>
<dbReference type="PRINTS" id="PR00035">
    <property type="entry name" value="HTHGNTR"/>
</dbReference>
<protein>
    <submittedName>
        <fullName evidence="6">GntR family transcriptional regulator</fullName>
    </submittedName>
</protein>
<dbReference type="eggNOG" id="COG1167">
    <property type="taxonomic scope" value="Bacteria"/>
</dbReference>
<dbReference type="InterPro" id="IPR000524">
    <property type="entry name" value="Tscrpt_reg_HTH_GntR"/>
</dbReference>
<dbReference type="Gene3D" id="1.10.10.10">
    <property type="entry name" value="Winged helix-like DNA-binding domain superfamily/Winged helix DNA-binding domain"/>
    <property type="match status" value="1"/>
</dbReference>
<dbReference type="InterPro" id="IPR036390">
    <property type="entry name" value="WH_DNA-bd_sf"/>
</dbReference>
<dbReference type="HOGENOM" id="CLU_2611382_0_0_4"/>
<dbReference type="SMART" id="SM00345">
    <property type="entry name" value="HTH_GNTR"/>
    <property type="match status" value="1"/>
</dbReference>
<proteinExistence type="predicted"/>
<evidence type="ECO:0000259" key="5">
    <source>
        <dbReference type="PROSITE" id="PS50949"/>
    </source>
</evidence>
<dbReference type="SUPFAM" id="SSF46785">
    <property type="entry name" value="Winged helix' DNA-binding domain"/>
    <property type="match status" value="1"/>
</dbReference>
<feature type="non-terminal residue" evidence="6">
    <location>
        <position position="79"/>
    </location>
</feature>
<gene>
    <name evidence="6" type="ORF">AXXA_30842</name>
</gene>
<dbReference type="InterPro" id="IPR036388">
    <property type="entry name" value="WH-like_DNA-bd_sf"/>
</dbReference>
<dbReference type="InterPro" id="IPR051446">
    <property type="entry name" value="HTH_trans_reg/aminotransferase"/>
</dbReference>
<evidence type="ECO:0000256" key="1">
    <source>
        <dbReference type="ARBA" id="ARBA00022898"/>
    </source>
</evidence>
<keyword evidence="2" id="KW-0805">Transcription regulation</keyword>
<dbReference type="PROSITE" id="PS50949">
    <property type="entry name" value="HTH_GNTR"/>
    <property type="match status" value="1"/>
</dbReference>
<dbReference type="GO" id="GO:0003677">
    <property type="term" value="F:DNA binding"/>
    <property type="evidence" value="ECO:0007669"/>
    <property type="project" value="UniProtKB-KW"/>
</dbReference>
<accession>F7TB16</accession>
<feature type="domain" description="HTH gntR-type" evidence="5">
    <location>
        <begin position="21"/>
        <end position="79"/>
    </location>
</feature>
<evidence type="ECO:0000256" key="2">
    <source>
        <dbReference type="ARBA" id="ARBA00023015"/>
    </source>
</evidence>